<dbReference type="SUPFAM" id="SSF64518">
    <property type="entry name" value="Phase 1 flagellin"/>
    <property type="match status" value="1"/>
</dbReference>
<dbReference type="Pfam" id="PF00700">
    <property type="entry name" value="Flagellin_C"/>
    <property type="match status" value="1"/>
</dbReference>
<comment type="subcellular location">
    <subcellularLocation>
        <location evidence="4">Secreted</location>
    </subcellularLocation>
    <subcellularLocation>
        <location evidence="4">Bacterial flagellum</location>
    </subcellularLocation>
</comment>
<comment type="function">
    <text evidence="4">Flagellin is the subunit protein which polymerizes to form the filaments of bacterial flagella.</text>
</comment>
<keyword evidence="9" id="KW-1185">Reference proteome</keyword>
<feature type="domain" description="Flagellin C-terminal" evidence="7">
    <location>
        <begin position="187"/>
        <end position="271"/>
    </location>
</feature>
<dbReference type="Proteomes" id="UP001597337">
    <property type="component" value="Unassembled WGS sequence"/>
</dbReference>
<evidence type="ECO:0000256" key="2">
    <source>
        <dbReference type="ARBA" id="ARBA00022525"/>
    </source>
</evidence>
<reference evidence="9" key="1">
    <citation type="journal article" date="2019" name="Int. J. Syst. Evol. Microbiol.">
        <title>The Global Catalogue of Microorganisms (GCM) 10K type strain sequencing project: providing services to taxonomists for standard genome sequencing and annotation.</title>
        <authorList>
            <consortium name="The Broad Institute Genomics Platform"/>
            <consortium name="The Broad Institute Genome Sequencing Center for Infectious Disease"/>
            <person name="Wu L."/>
            <person name="Ma J."/>
        </authorList>
    </citation>
    <scope>NUCLEOTIDE SEQUENCE [LARGE SCALE GENOMIC DNA]</scope>
    <source>
        <strain evidence="9">KACC 12597</strain>
    </source>
</reference>
<keyword evidence="8" id="KW-0966">Cell projection</keyword>
<evidence type="ECO:0000256" key="1">
    <source>
        <dbReference type="ARBA" id="ARBA00005709"/>
    </source>
</evidence>
<keyword evidence="3 4" id="KW-0975">Bacterial flagellum</keyword>
<dbReference type="Gene3D" id="6.10.10.10">
    <property type="entry name" value="Flagellar export chaperone, C-terminal domain"/>
    <property type="match status" value="1"/>
</dbReference>
<dbReference type="Pfam" id="PF00669">
    <property type="entry name" value="Flagellin_N"/>
    <property type="match status" value="1"/>
</dbReference>
<proteinExistence type="inferred from homology"/>
<evidence type="ECO:0000313" key="9">
    <source>
        <dbReference type="Proteomes" id="UP001597337"/>
    </source>
</evidence>
<evidence type="ECO:0000256" key="4">
    <source>
        <dbReference type="RuleBase" id="RU362073"/>
    </source>
</evidence>
<evidence type="ECO:0000259" key="6">
    <source>
        <dbReference type="Pfam" id="PF00669"/>
    </source>
</evidence>
<evidence type="ECO:0000259" key="7">
    <source>
        <dbReference type="Pfam" id="PF00700"/>
    </source>
</evidence>
<name>A0ABW4YBH8_9GAMM</name>
<dbReference type="InterPro" id="IPR001029">
    <property type="entry name" value="Flagellin_N"/>
</dbReference>
<sequence>MIGIRNDSTQSVLRSLNNTQSAVETSQERLSSGKRVNSAADDAAASALISQFAAQIAGSDQGMRNVSDGVSMFQTAESGVSQINDMVGRIRELSLQSGNGTLSDSDRSALQSEVSQLQEQIAQTVESTTFNGTRLLDRDASVSIQAGGNSSDAIGLETYDVQGQLSDFGFGDIDISTAAGAASALGVLDKSSEYLSGIQGEMGAVQNRFEYAIGNLQESNINTNAAQSRIQDADYAREISQLASSQIQQQANIAMMGQASSISAQTVSQLLGG</sequence>
<evidence type="ECO:0000313" key="8">
    <source>
        <dbReference type="EMBL" id="MFD2112691.1"/>
    </source>
</evidence>
<keyword evidence="2 4" id="KW-0964">Secreted</keyword>
<dbReference type="InterPro" id="IPR001492">
    <property type="entry name" value="Flagellin"/>
</dbReference>
<dbReference type="InterPro" id="IPR046358">
    <property type="entry name" value="Flagellin_C"/>
</dbReference>
<feature type="region of interest" description="Disordered" evidence="5">
    <location>
        <begin position="17"/>
        <end position="37"/>
    </location>
</feature>
<accession>A0ABW4YBH8</accession>
<dbReference type="InterPro" id="IPR042187">
    <property type="entry name" value="Flagellin_C_sub2"/>
</dbReference>
<comment type="similarity">
    <text evidence="1 4">Belongs to the bacterial flagellin family.</text>
</comment>
<evidence type="ECO:0000256" key="3">
    <source>
        <dbReference type="ARBA" id="ARBA00023143"/>
    </source>
</evidence>
<dbReference type="PANTHER" id="PTHR42792">
    <property type="entry name" value="FLAGELLIN"/>
    <property type="match status" value="1"/>
</dbReference>
<feature type="compositionally biased region" description="Polar residues" evidence="5">
    <location>
        <begin position="17"/>
        <end position="30"/>
    </location>
</feature>
<keyword evidence="8" id="KW-0969">Cilium</keyword>
<dbReference type="PRINTS" id="PR00207">
    <property type="entry name" value="FLAGELLIN"/>
</dbReference>
<protein>
    <recommendedName>
        <fullName evidence="4">Flagellin</fullName>
    </recommendedName>
</protein>
<dbReference type="PANTHER" id="PTHR42792:SF2">
    <property type="entry name" value="FLAGELLIN"/>
    <property type="match status" value="1"/>
</dbReference>
<organism evidence="8 9">
    <name type="scientific">Thiorhodococcus fuscus</name>
    <dbReference type="NCBI Taxonomy" id="527200"/>
    <lineage>
        <taxon>Bacteria</taxon>
        <taxon>Pseudomonadati</taxon>
        <taxon>Pseudomonadota</taxon>
        <taxon>Gammaproteobacteria</taxon>
        <taxon>Chromatiales</taxon>
        <taxon>Chromatiaceae</taxon>
        <taxon>Thiorhodococcus</taxon>
    </lineage>
</organism>
<feature type="domain" description="Flagellin N-terminal" evidence="6">
    <location>
        <begin position="7"/>
        <end position="138"/>
    </location>
</feature>
<dbReference type="EMBL" id="JBHUHX010000035">
    <property type="protein sequence ID" value="MFD2112691.1"/>
    <property type="molecule type" value="Genomic_DNA"/>
</dbReference>
<dbReference type="Gene3D" id="1.20.1330.10">
    <property type="entry name" value="f41 fragment of flagellin, N-terminal domain"/>
    <property type="match status" value="1"/>
</dbReference>
<keyword evidence="8" id="KW-0282">Flagellum</keyword>
<comment type="caution">
    <text evidence="8">The sequence shown here is derived from an EMBL/GenBank/DDBJ whole genome shotgun (WGS) entry which is preliminary data.</text>
</comment>
<dbReference type="RefSeq" id="WP_386027236.1">
    <property type="nucleotide sequence ID" value="NZ_JBHUHX010000035.1"/>
</dbReference>
<gene>
    <name evidence="8" type="ORF">ACFSJC_12655</name>
</gene>
<evidence type="ECO:0000256" key="5">
    <source>
        <dbReference type="SAM" id="MobiDB-lite"/>
    </source>
</evidence>